<keyword evidence="10" id="KW-1185">Reference proteome</keyword>
<organism evidence="9 10">
    <name type="scientific">Durusdinium trenchii</name>
    <dbReference type="NCBI Taxonomy" id="1381693"/>
    <lineage>
        <taxon>Eukaryota</taxon>
        <taxon>Sar</taxon>
        <taxon>Alveolata</taxon>
        <taxon>Dinophyceae</taxon>
        <taxon>Suessiales</taxon>
        <taxon>Symbiodiniaceae</taxon>
        <taxon>Durusdinium</taxon>
    </lineage>
</organism>
<keyword evidence="3 7" id="KW-0812">Transmembrane</keyword>
<feature type="transmembrane region" description="Helical" evidence="7">
    <location>
        <begin position="146"/>
        <end position="166"/>
    </location>
</feature>
<feature type="transmembrane region" description="Helical" evidence="7">
    <location>
        <begin position="328"/>
        <end position="353"/>
    </location>
</feature>
<dbReference type="Proteomes" id="UP001642464">
    <property type="component" value="Unassembled WGS sequence"/>
</dbReference>
<dbReference type="InterPro" id="IPR050189">
    <property type="entry name" value="MFS_Efflux_Transporters"/>
</dbReference>
<feature type="transmembrane region" description="Helical" evidence="7">
    <location>
        <begin position="481"/>
        <end position="502"/>
    </location>
</feature>
<dbReference type="InterPro" id="IPR011701">
    <property type="entry name" value="MFS"/>
</dbReference>
<dbReference type="PROSITE" id="PS50850">
    <property type="entry name" value="MFS"/>
    <property type="match status" value="1"/>
</dbReference>
<feature type="domain" description="Major facilitator superfamily (MFS) profile" evidence="8">
    <location>
        <begin position="82"/>
        <end position="507"/>
    </location>
</feature>
<feature type="transmembrane region" description="Helical" evidence="7">
    <location>
        <begin position="173"/>
        <end position="192"/>
    </location>
</feature>
<reference evidence="9 10" key="1">
    <citation type="submission" date="2024-02" db="EMBL/GenBank/DDBJ databases">
        <authorList>
            <person name="Chen Y."/>
            <person name="Shah S."/>
            <person name="Dougan E. K."/>
            <person name="Thang M."/>
            <person name="Chan C."/>
        </authorList>
    </citation>
    <scope>NUCLEOTIDE SEQUENCE [LARGE SCALE GENOMIC DNA]</scope>
</reference>
<accession>A0ABP0L0H1</accession>
<comment type="caution">
    <text evidence="9">The sequence shown here is derived from an EMBL/GenBank/DDBJ whole genome shotgun (WGS) entry which is preliminary data.</text>
</comment>
<evidence type="ECO:0000256" key="5">
    <source>
        <dbReference type="ARBA" id="ARBA00023136"/>
    </source>
</evidence>
<feature type="region of interest" description="Disordered" evidence="6">
    <location>
        <begin position="511"/>
        <end position="536"/>
    </location>
</feature>
<dbReference type="PANTHER" id="PTHR43124">
    <property type="entry name" value="PURINE EFFLUX PUMP PBUE"/>
    <property type="match status" value="1"/>
</dbReference>
<comment type="subcellular location">
    <subcellularLocation>
        <location evidence="1">Cell membrane</location>
        <topology evidence="1">Multi-pass membrane protein</topology>
    </subcellularLocation>
</comment>
<evidence type="ECO:0000256" key="7">
    <source>
        <dbReference type="SAM" id="Phobius"/>
    </source>
</evidence>
<feature type="transmembrane region" description="Helical" evidence="7">
    <location>
        <begin position="419"/>
        <end position="440"/>
    </location>
</feature>
<feature type="transmembrane region" description="Helical" evidence="7">
    <location>
        <begin position="236"/>
        <end position="256"/>
    </location>
</feature>
<keyword evidence="4 7" id="KW-1133">Transmembrane helix</keyword>
<name>A0ABP0L0H1_9DINO</name>
<dbReference type="InterPro" id="IPR036259">
    <property type="entry name" value="MFS_trans_sf"/>
</dbReference>
<dbReference type="Pfam" id="PF07690">
    <property type="entry name" value="MFS_1"/>
    <property type="match status" value="1"/>
</dbReference>
<dbReference type="Gene3D" id="1.20.1250.20">
    <property type="entry name" value="MFS general substrate transporter like domains"/>
    <property type="match status" value="1"/>
</dbReference>
<protein>
    <submittedName>
        <fullName evidence="9">MFS domain-containing protein</fullName>
    </submittedName>
</protein>
<feature type="transmembrane region" description="Helical" evidence="7">
    <location>
        <begin position="365"/>
        <end position="384"/>
    </location>
</feature>
<evidence type="ECO:0000256" key="4">
    <source>
        <dbReference type="ARBA" id="ARBA00022989"/>
    </source>
</evidence>
<dbReference type="InterPro" id="IPR020846">
    <property type="entry name" value="MFS_dom"/>
</dbReference>
<evidence type="ECO:0000259" key="8">
    <source>
        <dbReference type="PROSITE" id="PS50850"/>
    </source>
</evidence>
<feature type="transmembrane region" description="Helical" evidence="7">
    <location>
        <begin position="390"/>
        <end position="412"/>
    </location>
</feature>
<gene>
    <name evidence="9" type="ORF">SCF082_LOCUS20155</name>
</gene>
<evidence type="ECO:0000313" key="10">
    <source>
        <dbReference type="Proteomes" id="UP001642464"/>
    </source>
</evidence>
<feature type="region of interest" description="Disordered" evidence="6">
    <location>
        <begin position="265"/>
        <end position="291"/>
    </location>
</feature>
<feature type="non-terminal residue" evidence="9">
    <location>
        <position position="1"/>
    </location>
</feature>
<keyword evidence="5 7" id="KW-0472">Membrane</keyword>
<evidence type="ECO:0000256" key="3">
    <source>
        <dbReference type="ARBA" id="ARBA00022692"/>
    </source>
</evidence>
<dbReference type="PANTHER" id="PTHR43124:SF3">
    <property type="entry name" value="CHLORAMPHENICOL EFFLUX PUMP RV0191"/>
    <property type="match status" value="1"/>
</dbReference>
<dbReference type="SUPFAM" id="SSF103473">
    <property type="entry name" value="MFS general substrate transporter"/>
    <property type="match status" value="1"/>
</dbReference>
<dbReference type="EMBL" id="CAXAMM010013974">
    <property type="protein sequence ID" value="CAK9032652.1"/>
    <property type="molecule type" value="Genomic_DNA"/>
</dbReference>
<evidence type="ECO:0000313" key="9">
    <source>
        <dbReference type="EMBL" id="CAK9032652.1"/>
    </source>
</evidence>
<evidence type="ECO:0000256" key="6">
    <source>
        <dbReference type="SAM" id="MobiDB-lite"/>
    </source>
</evidence>
<sequence length="536" mass="57215">AFGKGFEVKGLGHGVAGVGVLGCEPPRETSWAASLRVKRRGPRGAALSFNPAKLGRCSRVLAEVLMHAGARDWLEEGSGAAGFVVATVPEKLLLYSSTRIMYPLVNLLAADWGLTRSEMGLVLAAGEFAAIPSGFFASLADHVGNRGIGLISWAVVIVSSLCMLAPPRLGSLVLLRIIIHFFATSFLIVAQSTVVSQVEEDVRGWVTGLSESSWGLSVLTIVPLLTVVYNRAGWRAMFGVLSAMIAPFMLELWFHYPADERLQQTTESERDADAADASGREESELHTETSLRDVTESEMLDAAAKPRGCLARVRASRYWVCFFSPGPLFFNCSSLLFNTAHNLLFLAFADWAFEYHGLDAEQMGAATLGIGAAELVGVFGVMLLSDRLGLYRTIYVGIAAFIVGSLGFMVAAEQSFGGGLALLVISYAPGEYVIVAQIAVVERFLDDSMRSTLLGVNFQAHFVGRALGALIADAVWQANGLVASGIAVACLALAAAACLLAAHRHLPRALPKATEPEPVQAPEGAETQARRDLVVM</sequence>
<keyword evidence="2" id="KW-1003">Cell membrane</keyword>
<proteinExistence type="predicted"/>
<evidence type="ECO:0000256" key="1">
    <source>
        <dbReference type="ARBA" id="ARBA00004651"/>
    </source>
</evidence>
<evidence type="ECO:0000256" key="2">
    <source>
        <dbReference type="ARBA" id="ARBA00022475"/>
    </source>
</evidence>